<proteinExistence type="inferred from homology"/>
<evidence type="ECO:0000256" key="7">
    <source>
        <dbReference type="ARBA" id="ARBA00022833"/>
    </source>
</evidence>
<evidence type="ECO:0000256" key="5">
    <source>
        <dbReference type="ARBA" id="ARBA00015587"/>
    </source>
</evidence>
<dbReference type="GO" id="GO:0003874">
    <property type="term" value="F:6-pyruvoyltetrahydropterin synthase activity"/>
    <property type="evidence" value="ECO:0007669"/>
    <property type="project" value="UniProtKB-EC"/>
</dbReference>
<evidence type="ECO:0000313" key="10">
    <source>
        <dbReference type="EMBL" id="KER32800.1"/>
    </source>
</evidence>
<gene>
    <name evidence="10" type="ORF">T265_12761</name>
</gene>
<comment type="similarity">
    <text evidence="3">Belongs to the PTPS family.</text>
</comment>
<dbReference type="OrthoDB" id="14045at2759"/>
<dbReference type="CTD" id="20326929"/>
<evidence type="ECO:0000256" key="2">
    <source>
        <dbReference type="ARBA" id="ARBA00005126"/>
    </source>
</evidence>
<dbReference type="GO" id="GO:0005739">
    <property type="term" value="C:mitochondrion"/>
    <property type="evidence" value="ECO:0007669"/>
    <property type="project" value="TreeGrafter"/>
</dbReference>
<keyword evidence="8" id="KW-0783">Tetrahydrobiopterin biosynthesis</keyword>
<comment type="pathway">
    <text evidence="2">Cofactor biosynthesis; tetrahydrobiopterin biosynthesis; tetrahydrobiopterin from 7,8-dihydroneopterin triphosphate: step 1/3.</text>
</comment>
<dbReference type="KEGG" id="ovi:T265_12761"/>
<name>A0A075AAJ3_OPIVI</name>
<dbReference type="STRING" id="6198.A0A075AAJ3"/>
<comment type="cofactor">
    <cofactor evidence="1">
        <name>Zn(2+)</name>
        <dbReference type="ChEBI" id="CHEBI:29105"/>
    </cofactor>
</comment>
<keyword evidence="7" id="KW-0862">Zinc</keyword>
<dbReference type="EC" id="4.2.3.12" evidence="4"/>
<dbReference type="PANTHER" id="PTHR12589:SF7">
    <property type="entry name" value="6-PYRUVOYL TETRAHYDROBIOPTERIN SYNTHASE"/>
    <property type="match status" value="1"/>
</dbReference>
<dbReference type="Gene3D" id="3.30.479.10">
    <property type="entry name" value="6-pyruvoyl tetrahydropterin synthase/QueD"/>
    <property type="match status" value="1"/>
</dbReference>
<sequence>AEYDTGHYNHSLHCVGFLWIATKQSRNPNCTQCILFASLMPLCFLTRVERFSACHRLHSVQLSDQENQVTFGKCNNANGHGHNYKLEVTLFGPTDPITGMVINLSDLKSIIQRHVLDILDHKNLDKDVEYFRDKQLVSTTENLAVFIWQQLASALPENLLSEVKLWETESNCVTYKGREK</sequence>
<dbReference type="AlphaFoldDB" id="A0A075AAJ3"/>
<evidence type="ECO:0000256" key="3">
    <source>
        <dbReference type="ARBA" id="ARBA00009164"/>
    </source>
</evidence>
<organism evidence="10 11">
    <name type="scientific">Opisthorchis viverrini</name>
    <name type="common">Southeast Asian liver fluke</name>
    <dbReference type="NCBI Taxonomy" id="6198"/>
    <lineage>
        <taxon>Eukaryota</taxon>
        <taxon>Metazoa</taxon>
        <taxon>Spiralia</taxon>
        <taxon>Lophotrochozoa</taxon>
        <taxon>Platyhelminthes</taxon>
        <taxon>Trematoda</taxon>
        <taxon>Digenea</taxon>
        <taxon>Opisthorchiida</taxon>
        <taxon>Opisthorchiata</taxon>
        <taxon>Opisthorchiidae</taxon>
        <taxon>Opisthorchis</taxon>
    </lineage>
</organism>
<dbReference type="Pfam" id="PF01242">
    <property type="entry name" value="PTPS"/>
    <property type="match status" value="1"/>
</dbReference>
<dbReference type="GeneID" id="20326929"/>
<dbReference type="FunFam" id="3.30.479.10:FF:000003">
    <property type="entry name" value="6-pyruvoyl tetrahydrobiopterin synthase"/>
    <property type="match status" value="1"/>
</dbReference>
<accession>A0A075AAJ3</accession>
<evidence type="ECO:0000256" key="4">
    <source>
        <dbReference type="ARBA" id="ARBA00013100"/>
    </source>
</evidence>
<evidence type="ECO:0000256" key="8">
    <source>
        <dbReference type="ARBA" id="ARBA00023007"/>
    </source>
</evidence>
<dbReference type="PANTHER" id="PTHR12589">
    <property type="entry name" value="PYRUVOYL TETRAHYDROBIOPTERIN SYNTHASE"/>
    <property type="match status" value="1"/>
</dbReference>
<dbReference type="InterPro" id="IPR007115">
    <property type="entry name" value="6-PTP_synth/QueD"/>
</dbReference>
<dbReference type="SUPFAM" id="SSF55620">
    <property type="entry name" value="Tetrahydrobiopterin biosynthesis enzymes-like"/>
    <property type="match status" value="1"/>
</dbReference>
<protein>
    <recommendedName>
        <fullName evidence="5">6-pyruvoyl tetrahydrobiopterin synthase</fullName>
        <ecNumber evidence="4">4.2.3.12</ecNumber>
    </recommendedName>
</protein>
<evidence type="ECO:0000256" key="1">
    <source>
        <dbReference type="ARBA" id="ARBA00001947"/>
    </source>
</evidence>
<dbReference type="InterPro" id="IPR038418">
    <property type="entry name" value="6-PTP_synth/QueD_sf"/>
</dbReference>
<dbReference type="PROSITE" id="PS00987">
    <property type="entry name" value="PTPS_1"/>
    <property type="match status" value="1"/>
</dbReference>
<dbReference type="InterPro" id="IPR022469">
    <property type="entry name" value="PTPS_His_AS"/>
</dbReference>
<dbReference type="Proteomes" id="UP000054324">
    <property type="component" value="Unassembled WGS sequence"/>
</dbReference>
<keyword evidence="9" id="KW-0456">Lyase</keyword>
<dbReference type="GO" id="GO:0046872">
    <property type="term" value="F:metal ion binding"/>
    <property type="evidence" value="ECO:0007669"/>
    <property type="project" value="UniProtKB-KW"/>
</dbReference>
<keyword evidence="6" id="KW-0479">Metal-binding</keyword>
<evidence type="ECO:0000313" key="11">
    <source>
        <dbReference type="Proteomes" id="UP000054324"/>
    </source>
</evidence>
<dbReference type="EMBL" id="KL596631">
    <property type="protein sequence ID" value="KER32800.1"/>
    <property type="molecule type" value="Genomic_DNA"/>
</dbReference>
<dbReference type="UniPathway" id="UPA00849">
    <property type="reaction ID" value="UER00819"/>
</dbReference>
<reference evidence="10 11" key="1">
    <citation type="submission" date="2013-11" db="EMBL/GenBank/DDBJ databases">
        <title>Opisthorchis viverrini - life in the bile duct.</title>
        <authorList>
            <person name="Young N.D."/>
            <person name="Nagarajan N."/>
            <person name="Lin S.J."/>
            <person name="Korhonen P.K."/>
            <person name="Jex A.R."/>
            <person name="Hall R.S."/>
            <person name="Safavi-Hemami H."/>
            <person name="Kaewkong W."/>
            <person name="Bertrand D."/>
            <person name="Gao S."/>
            <person name="Seet Q."/>
            <person name="Wongkham S."/>
            <person name="Teh B.T."/>
            <person name="Wongkham C."/>
            <person name="Intapan P.M."/>
            <person name="Maleewong W."/>
            <person name="Yang X."/>
            <person name="Hu M."/>
            <person name="Wang Z."/>
            <person name="Hofmann A."/>
            <person name="Sternberg P.W."/>
            <person name="Tan P."/>
            <person name="Wang J."/>
            <person name="Gasser R.B."/>
        </authorList>
    </citation>
    <scope>NUCLEOTIDE SEQUENCE [LARGE SCALE GENOMIC DNA]</scope>
</reference>
<dbReference type="PROSITE" id="PS00988">
    <property type="entry name" value="PTPS_2"/>
    <property type="match status" value="1"/>
</dbReference>
<evidence type="ECO:0000256" key="6">
    <source>
        <dbReference type="ARBA" id="ARBA00022723"/>
    </source>
</evidence>
<dbReference type="InterPro" id="IPR022470">
    <property type="entry name" value="PTPS_Cys_AS"/>
</dbReference>
<feature type="non-terminal residue" evidence="10">
    <location>
        <position position="1"/>
    </location>
</feature>
<dbReference type="GO" id="GO:0006729">
    <property type="term" value="P:tetrahydrobiopterin biosynthetic process"/>
    <property type="evidence" value="ECO:0007669"/>
    <property type="project" value="UniProtKB-UniPathway"/>
</dbReference>
<dbReference type="RefSeq" id="XP_009163548.1">
    <property type="nucleotide sequence ID" value="XM_009165284.1"/>
</dbReference>
<dbReference type="CDD" id="cd00470">
    <property type="entry name" value="PTPS"/>
    <property type="match status" value="1"/>
</dbReference>
<keyword evidence="11" id="KW-1185">Reference proteome</keyword>
<evidence type="ECO:0000256" key="9">
    <source>
        <dbReference type="ARBA" id="ARBA00023239"/>
    </source>
</evidence>